<dbReference type="SMART" id="SM00827">
    <property type="entry name" value="PKS_AT"/>
    <property type="match status" value="1"/>
</dbReference>
<evidence type="ECO:0000259" key="9">
    <source>
        <dbReference type="PROSITE" id="PS52019"/>
    </source>
</evidence>
<dbReference type="GO" id="GO:0031177">
    <property type="term" value="F:phosphopantetheine binding"/>
    <property type="evidence" value="ECO:0007669"/>
    <property type="project" value="InterPro"/>
</dbReference>
<dbReference type="InterPro" id="IPR057326">
    <property type="entry name" value="KR_dom"/>
</dbReference>
<dbReference type="Pfam" id="PF08659">
    <property type="entry name" value="KR"/>
    <property type="match status" value="1"/>
</dbReference>
<keyword evidence="4" id="KW-0560">Oxidoreductase</keyword>
<dbReference type="Pfam" id="PF00550">
    <property type="entry name" value="PP-binding"/>
    <property type="match status" value="1"/>
</dbReference>
<protein>
    <recommendedName>
        <fullName evidence="12">Polyketide synthase</fullName>
    </recommendedName>
</protein>
<dbReference type="SMART" id="SM00826">
    <property type="entry name" value="PKS_DH"/>
    <property type="match status" value="1"/>
</dbReference>
<dbReference type="InterPro" id="IPR013217">
    <property type="entry name" value="Methyltransf_12"/>
</dbReference>
<dbReference type="GO" id="GO:0006633">
    <property type="term" value="P:fatty acid biosynthetic process"/>
    <property type="evidence" value="ECO:0007669"/>
    <property type="project" value="InterPro"/>
</dbReference>
<evidence type="ECO:0000313" key="11">
    <source>
        <dbReference type="Proteomes" id="UP000566819"/>
    </source>
</evidence>
<dbReference type="GO" id="GO:0004315">
    <property type="term" value="F:3-oxoacyl-[acyl-carrier-protein] synthase activity"/>
    <property type="evidence" value="ECO:0007669"/>
    <property type="project" value="InterPro"/>
</dbReference>
<dbReference type="InterPro" id="IPR014043">
    <property type="entry name" value="Acyl_transferase_dom"/>
</dbReference>
<dbReference type="InterPro" id="IPR016035">
    <property type="entry name" value="Acyl_Trfase/lysoPLipase"/>
</dbReference>
<evidence type="ECO:0000259" key="8">
    <source>
        <dbReference type="PROSITE" id="PS52004"/>
    </source>
</evidence>
<dbReference type="InterPro" id="IPR013968">
    <property type="entry name" value="PKS_KR"/>
</dbReference>
<evidence type="ECO:0000313" key="10">
    <source>
        <dbReference type="EMBL" id="KAF4628912.1"/>
    </source>
</evidence>
<dbReference type="Pfam" id="PF00109">
    <property type="entry name" value="ketoacyl-synt"/>
    <property type="match status" value="1"/>
</dbReference>
<dbReference type="InterPro" id="IPR049552">
    <property type="entry name" value="PKS_DH_N"/>
</dbReference>
<feature type="region of interest" description="N-terminal hotdog fold" evidence="6">
    <location>
        <begin position="902"/>
        <end position="1025"/>
    </location>
</feature>
<dbReference type="SUPFAM" id="SSF52151">
    <property type="entry name" value="FabD/lysophospholipase-like"/>
    <property type="match status" value="1"/>
</dbReference>
<keyword evidence="11" id="KW-1185">Reference proteome</keyword>
<dbReference type="EMBL" id="JAAMPI010000745">
    <property type="protein sequence ID" value="KAF4628912.1"/>
    <property type="molecule type" value="Genomic_DNA"/>
</dbReference>
<dbReference type="Gene3D" id="3.10.129.110">
    <property type="entry name" value="Polyketide synthase dehydratase"/>
    <property type="match status" value="1"/>
</dbReference>
<dbReference type="CDD" id="cd00833">
    <property type="entry name" value="PKS"/>
    <property type="match status" value="1"/>
</dbReference>
<feature type="domain" description="Carrier" evidence="7">
    <location>
        <begin position="2034"/>
        <end position="2109"/>
    </location>
</feature>
<dbReference type="Pfam" id="PF14765">
    <property type="entry name" value="PS-DH"/>
    <property type="match status" value="1"/>
</dbReference>
<comment type="caution">
    <text evidence="10">The sequence shown here is derived from an EMBL/GenBank/DDBJ whole genome shotgun (WGS) entry which is preliminary data.</text>
</comment>
<dbReference type="InterPro" id="IPR016036">
    <property type="entry name" value="Malonyl_transacylase_ACP-bd"/>
</dbReference>
<dbReference type="InterPro" id="IPR049551">
    <property type="entry name" value="PKS_DH_C"/>
</dbReference>
<evidence type="ECO:0000256" key="6">
    <source>
        <dbReference type="PROSITE-ProRule" id="PRU01363"/>
    </source>
</evidence>
<dbReference type="Gene3D" id="3.40.50.720">
    <property type="entry name" value="NAD(P)-binding Rossmann-like Domain"/>
    <property type="match status" value="1"/>
</dbReference>
<dbReference type="InterPro" id="IPR036291">
    <property type="entry name" value="NAD(P)-bd_dom_sf"/>
</dbReference>
<dbReference type="InterPro" id="IPR009081">
    <property type="entry name" value="PP-bd_ACP"/>
</dbReference>
<dbReference type="SUPFAM" id="SSF53901">
    <property type="entry name" value="Thiolase-like"/>
    <property type="match status" value="1"/>
</dbReference>
<dbReference type="PANTHER" id="PTHR43775">
    <property type="entry name" value="FATTY ACID SYNTHASE"/>
    <property type="match status" value="1"/>
</dbReference>
<dbReference type="Gene3D" id="3.40.47.10">
    <property type="match status" value="1"/>
</dbReference>
<dbReference type="CDD" id="cd02440">
    <property type="entry name" value="AdoMet_MTases"/>
    <property type="match status" value="1"/>
</dbReference>
<dbReference type="InterPro" id="IPR042104">
    <property type="entry name" value="PKS_dehydratase_sf"/>
</dbReference>
<dbReference type="Pfam" id="PF02801">
    <property type="entry name" value="Ketoacyl-synt_C"/>
    <property type="match status" value="1"/>
</dbReference>
<dbReference type="Pfam" id="PF16197">
    <property type="entry name" value="KAsynt_C_assoc"/>
    <property type="match status" value="1"/>
</dbReference>
<dbReference type="InterPro" id="IPR056501">
    <property type="entry name" value="NAD-bd_HRPKS_sdrA"/>
</dbReference>
<dbReference type="GO" id="GO:0044550">
    <property type="term" value="P:secondary metabolite biosynthetic process"/>
    <property type="evidence" value="ECO:0007669"/>
    <property type="project" value="TreeGrafter"/>
</dbReference>
<feature type="active site" description="Proton donor; for dehydratase activity" evidence="6">
    <location>
        <position position="1097"/>
    </location>
</feature>
<dbReference type="Pfam" id="PF21089">
    <property type="entry name" value="PKS_DH_N"/>
    <property type="match status" value="1"/>
</dbReference>
<dbReference type="CDD" id="cd05274">
    <property type="entry name" value="KR_FAS_SDR_x"/>
    <property type="match status" value="1"/>
</dbReference>
<dbReference type="Gene3D" id="3.30.70.250">
    <property type="entry name" value="Malonyl-CoA ACP transacylase, ACP-binding"/>
    <property type="match status" value="1"/>
</dbReference>
<evidence type="ECO:0000256" key="1">
    <source>
        <dbReference type="ARBA" id="ARBA00022450"/>
    </source>
</evidence>
<dbReference type="SUPFAM" id="SSF51735">
    <property type="entry name" value="NAD(P)-binding Rossmann-fold domains"/>
    <property type="match status" value="1"/>
</dbReference>
<dbReference type="InterPro" id="IPR049900">
    <property type="entry name" value="PKS_mFAS_DH"/>
</dbReference>
<keyword evidence="3" id="KW-0808">Transferase</keyword>
<dbReference type="Gene3D" id="3.40.50.150">
    <property type="entry name" value="Vaccinia Virus protein VP39"/>
    <property type="match status" value="1"/>
</dbReference>
<dbReference type="OrthoDB" id="329835at2759"/>
<dbReference type="SUPFAM" id="SSF55048">
    <property type="entry name" value="Probable ACP-binding domain of malonyl-CoA ACP transacylase"/>
    <property type="match status" value="1"/>
</dbReference>
<feature type="region of interest" description="C-terminal hotdog fold" evidence="6">
    <location>
        <begin position="1036"/>
        <end position="1177"/>
    </location>
</feature>
<feature type="active site" description="Proton acceptor; for dehydratase activity" evidence="6">
    <location>
        <position position="934"/>
    </location>
</feature>
<dbReference type="InterPro" id="IPR014030">
    <property type="entry name" value="Ketoacyl_synth_N"/>
</dbReference>
<keyword evidence="2" id="KW-0597">Phosphoprotein</keyword>
<dbReference type="Pfam" id="PF08242">
    <property type="entry name" value="Methyltransf_12"/>
    <property type="match status" value="1"/>
</dbReference>
<feature type="domain" description="PKS/mFAS DH" evidence="9">
    <location>
        <begin position="902"/>
        <end position="1177"/>
    </location>
</feature>
<keyword evidence="1" id="KW-0596">Phosphopantetheine</keyword>
<evidence type="ECO:0000256" key="2">
    <source>
        <dbReference type="ARBA" id="ARBA00022553"/>
    </source>
</evidence>
<dbReference type="PROSITE" id="PS00606">
    <property type="entry name" value="KS3_1"/>
    <property type="match status" value="1"/>
</dbReference>
<dbReference type="PROSITE" id="PS52004">
    <property type="entry name" value="KS3_2"/>
    <property type="match status" value="1"/>
</dbReference>
<evidence type="ECO:0000256" key="3">
    <source>
        <dbReference type="ARBA" id="ARBA00022679"/>
    </source>
</evidence>
<dbReference type="GO" id="GO:0004312">
    <property type="term" value="F:fatty acid synthase activity"/>
    <property type="evidence" value="ECO:0007669"/>
    <property type="project" value="TreeGrafter"/>
</dbReference>
<dbReference type="SUPFAM" id="SSF53335">
    <property type="entry name" value="S-adenosyl-L-methionine-dependent methyltransferases"/>
    <property type="match status" value="1"/>
</dbReference>
<dbReference type="InterPro" id="IPR001227">
    <property type="entry name" value="Ac_transferase_dom_sf"/>
</dbReference>
<dbReference type="PANTHER" id="PTHR43775:SF46">
    <property type="entry name" value="FUMIGERMIN SYNTHASE"/>
    <property type="match status" value="1"/>
</dbReference>
<evidence type="ECO:0000256" key="5">
    <source>
        <dbReference type="ARBA" id="ARBA00023268"/>
    </source>
</evidence>
<dbReference type="PROSITE" id="PS50075">
    <property type="entry name" value="CARRIER"/>
    <property type="match status" value="1"/>
</dbReference>
<dbReference type="InterPro" id="IPR050091">
    <property type="entry name" value="PKS_NRPS_Biosynth_Enz"/>
</dbReference>
<dbReference type="Pfam" id="PF23114">
    <property type="entry name" value="NAD-bd_HRPKS_sdrA"/>
    <property type="match status" value="1"/>
</dbReference>
<dbReference type="InterPro" id="IPR020807">
    <property type="entry name" value="PKS_DH"/>
</dbReference>
<dbReference type="InterPro" id="IPR016039">
    <property type="entry name" value="Thiolase-like"/>
</dbReference>
<dbReference type="Gene3D" id="1.10.1200.10">
    <property type="entry name" value="ACP-like"/>
    <property type="match status" value="1"/>
</dbReference>
<dbReference type="InterPro" id="IPR014031">
    <property type="entry name" value="Ketoacyl_synth_C"/>
</dbReference>
<dbReference type="PROSITE" id="PS52019">
    <property type="entry name" value="PKS_MFAS_DH"/>
    <property type="match status" value="1"/>
</dbReference>
<dbReference type="Gene3D" id="3.40.366.10">
    <property type="entry name" value="Malonyl-Coenzyme A Acyl Carrier Protein, domain 2"/>
    <property type="match status" value="1"/>
</dbReference>
<dbReference type="InterPro" id="IPR032821">
    <property type="entry name" value="PKS_assoc"/>
</dbReference>
<evidence type="ECO:0000256" key="4">
    <source>
        <dbReference type="ARBA" id="ARBA00023002"/>
    </source>
</evidence>
<proteinExistence type="predicted"/>
<dbReference type="InterPro" id="IPR036736">
    <property type="entry name" value="ACP-like_sf"/>
</dbReference>
<sequence>MVGPNGQYAEPIAICGMAMRLPRGVKTPEAYWDVLYNGKDLRSPVPISRYNIKGFDDSMGKTNIIQQKEAYFLEDDLAAFDAGLFTMTRNELEKADPQQRLLLMVVRECLESAGVTDYRGSVTGFFVGTFSEDWLQTQSKEEQHATGYVLTGHLDPMLANRVCFEYDFRGPCFVVKTACSSSMIALHNAVRSVQNRDCDAAVISGANLNMGPITTASMTQEGIMSPEGSCKTFDARADGYGRGEAVNAIYIKPLCDAIRDGNPIRAVIRNTACNQDGQSVGLFATSIVAQEALMRKAYAGAGLNPVDTAMVECHGTGTPVGDPVEAISVGNVFGVPSGGVYIGSVKPNLGHSEASAGISSLMKAVLALEHKIIPPNIKFEIPNPQIPFEEKKITVPVKPIPWPQGKAHRISVNSFGIGGTNAHVIVESAEQYLKDHAQSQLGSELAVISANSQDSLKAGIENLKQYAASHPDCLPDLAYTLSRRREHFKWRSFAILSNPETVTFAPITNKPVRQPTIVMVFSGQGSQWPQMGHDLLASLPGFKEDVLAMDEILQSLEPCRRPQWKAIEELSKPAASSQLNRAELAQPLSTVVQIGLINALKRFGVRPQAAVGHSSGEIAAAYAAEALTLREAVTAAYYRGYVSKDSTTQGGMAAIGLGAEETRQFLPDRVVVACENSPASTTISGDADQLQVALANIKAAQPETFARALKVEMAYHSHHMVALSEAYQLCLDDEFTSFTQGRETLEGSQVHSQLQVPLFSSLHAKKITDAQEFGPQYWIDNLTHPVLFNSAVHGILQEVSNPLFLEIGPHSTLQGPLREICTSLSKKFDYVPTMLRGKNCTESLLSAVGQLYQQDVNVDFAALYPSGRVLTNLPAYPWSLNETYWYEPRISREWRLRSYGQHELLGRKVAESTTINPSWRLVLNLDHVPWIADHKIRENIVVPFAAYVSMVGEAIRQFTGVEAGYSVKNIRVTTGLVLSETPREIVTALRQQTDSEYFDFNIASHNGSTWITHCEGLVKAIDHGAPAATEAPAELPRVADAGRWFETFAKVGFNYGPKFQLLDNLSAATTNDAASALVSTSEEIMKGPFFFHPTTMDACLQLAIIAGAKGLPRNYTELKVPTAIDELEVYRGASSMRAVAHSSDDGSAMNIECVADGKALMRIRGLHFTLLPDEDAGPQHHTNGAYLEWRPDSNFQKQAATLVKPPPSDDAGTRLLEEFTQLCILDSANRLKGQKPTNVHFEKYGKWLSLEAEVAATGHSPVIGKKISNLLSLTSSERSSLTADIYSQLTQIPSRAPYAVAIAQIRDNIEGLYTGSVDPAQLLMENDILPNIYSAINFDYARYISLMSNSRPALRILEIGAGAGGTTEAILSQIVQEGKLPPYSVYTYTDISPGFFPRARERFSDAPNIEYKVFDVSNDPLAQGLEADSYDLILAPYVVHATANLEQTLKNLNKVLKPDGRLLLSEPAAIGRSPNFIFGTFASWWSGEADGREWEPFVSINRWHGDLKASGFTGADNVVYDAPLPYRYWSTIITQPEARTSSEKSSPVALICEDIKSKLSSDLAERLTKSGHAIIKKGLAEDIADEHNVIFALDLEKPFFEDISSHNWATFKSLMKRCESIPSRKLLWLLPPAQKNCQNPKAGLSIGLLRSVRSELGLSLTTLEVDPANADLASHVANVFNKVLEEQLSDKLLPDREFLVENNTIEVGRYIPFSIDSELSRKTQPNGLPNGTAVSHTVGSPLSFDPEASYIVTGGFGGLGKAICSWMAERGARFITAISRSAGRSAEDKLFIAEMKSMGCVLTPVAGPVQDFELVKSAVTQLPKPVKGVIHLAMALGDALFPEMTHEGWKESLAPKVDGAWNLHNALKDASLDFFVVTSSIVSTITVPGQANYNAANTFLEAFCQYRNGLGLAASAIAVSPIDDIGVVVDNEKARRNLRSNGLQFLTEREVLEYIHLGILHRAPTPIIMGLHSDTHLDDAANHVAWKKDRRMGLYHNTPKEESADDDSGEGDGFREFIADATASPSKLDAPESAAFLALELGKRVYTFMLKPIEEVDISLSLVDVGLDSLMAVELRRLWNQMFGTTISVLEIMSLGALENFGKLAAKGLKQRLLEG</sequence>
<dbReference type="InterPro" id="IPR018201">
    <property type="entry name" value="Ketoacyl_synth_AS"/>
</dbReference>
<name>A0A8H4RIR5_9HELO</name>
<dbReference type="InterPro" id="IPR020806">
    <property type="entry name" value="PKS_PP-bd"/>
</dbReference>
<reference evidence="10 11" key="1">
    <citation type="submission" date="2020-03" db="EMBL/GenBank/DDBJ databases">
        <title>Draft Genome Sequence of Cudoniella acicularis.</title>
        <authorList>
            <person name="Buettner E."/>
            <person name="Kellner H."/>
        </authorList>
    </citation>
    <scope>NUCLEOTIDE SEQUENCE [LARGE SCALE GENOMIC DNA]</scope>
    <source>
        <strain evidence="10 11">DSM 108380</strain>
    </source>
</reference>
<evidence type="ECO:0000259" key="7">
    <source>
        <dbReference type="PROSITE" id="PS50075"/>
    </source>
</evidence>
<dbReference type="GO" id="GO:0016491">
    <property type="term" value="F:oxidoreductase activity"/>
    <property type="evidence" value="ECO:0007669"/>
    <property type="project" value="UniProtKB-KW"/>
</dbReference>
<gene>
    <name evidence="10" type="ORF">G7Y89_g9236</name>
</gene>
<evidence type="ECO:0008006" key="12">
    <source>
        <dbReference type="Google" id="ProtNLM"/>
    </source>
</evidence>
<dbReference type="InterPro" id="IPR020841">
    <property type="entry name" value="PKS_Beta-ketoAc_synthase_dom"/>
</dbReference>
<dbReference type="SMART" id="SM00825">
    <property type="entry name" value="PKS_KS"/>
    <property type="match status" value="1"/>
</dbReference>
<keyword evidence="5" id="KW-0511">Multifunctional enzyme</keyword>
<dbReference type="SMART" id="SM00822">
    <property type="entry name" value="PKS_KR"/>
    <property type="match status" value="1"/>
</dbReference>
<organism evidence="10 11">
    <name type="scientific">Cudoniella acicularis</name>
    <dbReference type="NCBI Taxonomy" id="354080"/>
    <lineage>
        <taxon>Eukaryota</taxon>
        <taxon>Fungi</taxon>
        <taxon>Dikarya</taxon>
        <taxon>Ascomycota</taxon>
        <taxon>Pezizomycotina</taxon>
        <taxon>Leotiomycetes</taxon>
        <taxon>Helotiales</taxon>
        <taxon>Tricladiaceae</taxon>
        <taxon>Cudoniella</taxon>
    </lineage>
</organism>
<feature type="domain" description="Ketosynthase family 3 (KS3)" evidence="8">
    <location>
        <begin position="9"/>
        <end position="428"/>
    </location>
</feature>
<dbReference type="SMART" id="SM00823">
    <property type="entry name" value="PKS_PP"/>
    <property type="match status" value="1"/>
</dbReference>
<dbReference type="Proteomes" id="UP000566819">
    <property type="component" value="Unassembled WGS sequence"/>
</dbReference>
<dbReference type="InterPro" id="IPR029063">
    <property type="entry name" value="SAM-dependent_MTases_sf"/>
</dbReference>
<dbReference type="Pfam" id="PF00698">
    <property type="entry name" value="Acyl_transf_1"/>
    <property type="match status" value="1"/>
</dbReference>
<accession>A0A8H4RIR5</accession>
<dbReference type="SUPFAM" id="SSF47336">
    <property type="entry name" value="ACP-like"/>
    <property type="match status" value="1"/>
</dbReference>